<evidence type="ECO:0000256" key="4">
    <source>
        <dbReference type="ARBA" id="ARBA00022692"/>
    </source>
</evidence>
<keyword evidence="6 7" id="KW-0472">Membrane</keyword>
<evidence type="ECO:0000256" key="2">
    <source>
        <dbReference type="ARBA" id="ARBA00009328"/>
    </source>
</evidence>
<evidence type="ECO:0000256" key="1">
    <source>
        <dbReference type="ARBA" id="ARBA00004167"/>
    </source>
</evidence>
<evidence type="ECO:0000313" key="8">
    <source>
        <dbReference type="EMBL" id="KAJ3654136.1"/>
    </source>
</evidence>
<dbReference type="AlphaFoldDB" id="A0AA38IFA6"/>
<evidence type="ECO:0000256" key="3">
    <source>
        <dbReference type="ARBA" id="ARBA00014451"/>
    </source>
</evidence>
<comment type="caution">
    <text evidence="8">The sequence shown here is derived from an EMBL/GenBank/DDBJ whole genome shotgun (WGS) entry which is preliminary data.</text>
</comment>
<accession>A0AA38IFA6</accession>
<evidence type="ECO:0000256" key="5">
    <source>
        <dbReference type="ARBA" id="ARBA00022989"/>
    </source>
</evidence>
<comment type="subcellular location">
    <subcellularLocation>
        <location evidence="1">Membrane</location>
        <topology evidence="1">Single-pass membrane protein</topology>
    </subcellularLocation>
</comment>
<protein>
    <recommendedName>
        <fullName evidence="3">Small integral membrane protein 8</fullName>
    </recommendedName>
</protein>
<dbReference type="Proteomes" id="UP001168821">
    <property type="component" value="Unassembled WGS sequence"/>
</dbReference>
<dbReference type="PANTHER" id="PTHR14274:SF1">
    <property type="entry name" value="SMALL INTEGRAL MEMBRANE PROTEIN 8"/>
    <property type="match status" value="1"/>
</dbReference>
<name>A0AA38IFA6_9CUCU</name>
<evidence type="ECO:0000313" key="9">
    <source>
        <dbReference type="Proteomes" id="UP001168821"/>
    </source>
</evidence>
<comment type="similarity">
    <text evidence="2">Belongs to the SMIM8 family.</text>
</comment>
<sequence>MSDKKEPAAAPGDGLRSVRTTTLFKAVNFELYVKPNLVIMGLGITAFCGCLAYITYMRNKYESQGYYSAVQEDGKEEFVKRKSKWDD</sequence>
<evidence type="ECO:0000256" key="7">
    <source>
        <dbReference type="SAM" id="Phobius"/>
    </source>
</evidence>
<keyword evidence="4 7" id="KW-0812">Transmembrane</keyword>
<dbReference type="GO" id="GO:0016020">
    <property type="term" value="C:membrane"/>
    <property type="evidence" value="ECO:0007669"/>
    <property type="project" value="UniProtKB-SubCell"/>
</dbReference>
<proteinExistence type="inferred from homology"/>
<feature type="transmembrane region" description="Helical" evidence="7">
    <location>
        <begin position="37"/>
        <end position="56"/>
    </location>
</feature>
<dbReference type="Pfam" id="PF14937">
    <property type="entry name" value="DUF4500"/>
    <property type="match status" value="1"/>
</dbReference>
<keyword evidence="5 7" id="KW-1133">Transmembrane helix</keyword>
<gene>
    <name evidence="8" type="ORF">Zmor_013347</name>
</gene>
<organism evidence="8 9">
    <name type="scientific">Zophobas morio</name>
    <dbReference type="NCBI Taxonomy" id="2755281"/>
    <lineage>
        <taxon>Eukaryota</taxon>
        <taxon>Metazoa</taxon>
        <taxon>Ecdysozoa</taxon>
        <taxon>Arthropoda</taxon>
        <taxon>Hexapoda</taxon>
        <taxon>Insecta</taxon>
        <taxon>Pterygota</taxon>
        <taxon>Neoptera</taxon>
        <taxon>Endopterygota</taxon>
        <taxon>Coleoptera</taxon>
        <taxon>Polyphaga</taxon>
        <taxon>Cucujiformia</taxon>
        <taxon>Tenebrionidae</taxon>
        <taxon>Zophobas</taxon>
    </lineage>
</organism>
<reference evidence="8" key="1">
    <citation type="journal article" date="2023" name="G3 (Bethesda)">
        <title>Whole genome assemblies of Zophobas morio and Tenebrio molitor.</title>
        <authorList>
            <person name="Kaur S."/>
            <person name="Stinson S.A."/>
            <person name="diCenzo G.C."/>
        </authorList>
    </citation>
    <scope>NUCLEOTIDE SEQUENCE</scope>
    <source>
        <strain evidence="8">QUZm001</strain>
    </source>
</reference>
<evidence type="ECO:0000256" key="6">
    <source>
        <dbReference type="ARBA" id="ARBA00023136"/>
    </source>
</evidence>
<dbReference type="EMBL" id="JALNTZ010000004">
    <property type="protein sequence ID" value="KAJ3654136.1"/>
    <property type="molecule type" value="Genomic_DNA"/>
</dbReference>
<dbReference type="PANTHER" id="PTHR14274">
    <property type="entry name" value="SMALL INTEGRAL MEMBRANE PROTEIN 8"/>
    <property type="match status" value="1"/>
</dbReference>
<dbReference type="InterPro" id="IPR026686">
    <property type="entry name" value="UPF0708"/>
</dbReference>
<keyword evidence="9" id="KW-1185">Reference proteome</keyword>